<dbReference type="PANTHER" id="PTHR47769">
    <property type="entry name" value="WAP FOUR-DISULFIDE CORE DOMAIN PROTEIN 8"/>
    <property type="match status" value="1"/>
</dbReference>
<dbReference type="SUPFAM" id="SSF57362">
    <property type="entry name" value="BPTI-like"/>
    <property type="match status" value="1"/>
</dbReference>
<dbReference type="Pfam" id="PF00014">
    <property type="entry name" value="Kunitz_BPTI"/>
    <property type="match status" value="1"/>
</dbReference>
<dbReference type="PRINTS" id="PR00003">
    <property type="entry name" value="4DISULPHCORE"/>
</dbReference>
<dbReference type="Gene3D" id="4.10.410.10">
    <property type="entry name" value="Pancreatic trypsin inhibitor Kunitz domain"/>
    <property type="match status" value="1"/>
</dbReference>
<dbReference type="GO" id="GO:0005576">
    <property type="term" value="C:extracellular region"/>
    <property type="evidence" value="ECO:0007669"/>
    <property type="project" value="InterPro"/>
</dbReference>
<keyword evidence="1" id="KW-1015">Disulfide bond</keyword>
<dbReference type="PRINTS" id="PR00759">
    <property type="entry name" value="BASICPTASE"/>
</dbReference>
<evidence type="ECO:0000256" key="1">
    <source>
        <dbReference type="ARBA" id="ARBA00023157"/>
    </source>
</evidence>
<dbReference type="Pfam" id="PF00095">
    <property type="entry name" value="WAP"/>
    <property type="match status" value="3"/>
</dbReference>
<organism evidence="4 5">
    <name type="scientific">Sus scrofa</name>
    <name type="common">Pig</name>
    <dbReference type="NCBI Taxonomy" id="9823"/>
    <lineage>
        <taxon>Eukaryota</taxon>
        <taxon>Metazoa</taxon>
        <taxon>Chordata</taxon>
        <taxon>Craniata</taxon>
        <taxon>Vertebrata</taxon>
        <taxon>Euteleostomi</taxon>
        <taxon>Mammalia</taxon>
        <taxon>Eutheria</taxon>
        <taxon>Laurasiatheria</taxon>
        <taxon>Artiodactyla</taxon>
        <taxon>Suina</taxon>
        <taxon>Suidae</taxon>
        <taxon>Sus</taxon>
    </lineage>
</organism>
<dbReference type="Proteomes" id="UP000694722">
    <property type="component" value="Unplaced"/>
</dbReference>
<feature type="domain" description="WAP" evidence="3">
    <location>
        <begin position="201"/>
        <end position="248"/>
    </location>
</feature>
<dbReference type="PANTHER" id="PTHR47769:SF1">
    <property type="entry name" value="WAP FOUR-DISULFIDE CORE DOMAIN PROTEIN 8"/>
    <property type="match status" value="1"/>
</dbReference>
<dbReference type="Gene3D" id="4.10.75.10">
    <property type="entry name" value="Elafin-like"/>
    <property type="match status" value="3"/>
</dbReference>
<dbReference type="SMART" id="SM00131">
    <property type="entry name" value="KU"/>
    <property type="match status" value="1"/>
</dbReference>
<dbReference type="InterPro" id="IPR020901">
    <property type="entry name" value="Prtase_inh_Kunz-CS"/>
</dbReference>
<dbReference type="PROSITE" id="PS50279">
    <property type="entry name" value="BPTI_KUNITZ_2"/>
    <property type="match status" value="1"/>
</dbReference>
<evidence type="ECO:0000259" key="3">
    <source>
        <dbReference type="PROSITE" id="PS51390"/>
    </source>
</evidence>
<dbReference type="InterPro" id="IPR008197">
    <property type="entry name" value="WAP_dom"/>
</dbReference>
<sequence>MWTPRTWFCCASATQPPAICQPGTGARLPAPQVINARYGSLPAGACLSLDSGRVGCPVISAHRHPPPRSSTCSWRNGALLLLLFLSLEQTSASLYRRVKEKPGKCPQERLTCDARVPDLCQTDYNCKKHMKCCSFACGKKCMDPYAEPCMLPVNRGKCKNKTTHWYFHSKHRICKTFIYQGCLGNANNFSKKEDCMKACSSTVKAGQCPLFPFKDRMRCSTSCRGDFDCPLKEKCCESMCGFDCAMAWTVKAGFCPNKPPTCSRIEKPMCLQDADCPSTAKCCSRCGLKCLDSLK</sequence>
<dbReference type="PROSITE" id="PS00280">
    <property type="entry name" value="BPTI_KUNITZ_1"/>
    <property type="match status" value="1"/>
</dbReference>
<feature type="domain" description="WAP" evidence="3">
    <location>
        <begin position="249"/>
        <end position="294"/>
    </location>
</feature>
<feature type="domain" description="WAP" evidence="3">
    <location>
        <begin position="98"/>
        <end position="145"/>
    </location>
</feature>
<evidence type="ECO:0000259" key="2">
    <source>
        <dbReference type="PROSITE" id="PS50279"/>
    </source>
</evidence>
<dbReference type="InterPro" id="IPR036645">
    <property type="entry name" value="Elafin-like_sf"/>
</dbReference>
<dbReference type="GO" id="GO:0004867">
    <property type="term" value="F:serine-type endopeptidase inhibitor activity"/>
    <property type="evidence" value="ECO:0007669"/>
    <property type="project" value="InterPro"/>
</dbReference>
<dbReference type="InterPro" id="IPR002223">
    <property type="entry name" value="Kunitz_BPTI"/>
</dbReference>
<reference evidence="4" key="1">
    <citation type="submission" date="2025-08" db="UniProtKB">
        <authorList>
            <consortium name="Ensembl"/>
        </authorList>
    </citation>
    <scope>IDENTIFICATION</scope>
</reference>
<name>A0A8D1DUJ8_PIG</name>
<accession>A0A8D1DUJ8</accession>
<dbReference type="AlphaFoldDB" id="A0A8D1DUJ8"/>
<dbReference type="Ensembl" id="ENSSSCT00040031101.1">
    <property type="protein sequence ID" value="ENSSSCP00040012942.1"/>
    <property type="gene ID" value="ENSSSCG00040023187.1"/>
</dbReference>
<evidence type="ECO:0000313" key="5">
    <source>
        <dbReference type="Proteomes" id="UP000694722"/>
    </source>
</evidence>
<proteinExistence type="predicted"/>
<feature type="domain" description="BPTI/Kunitz inhibitor" evidence="2">
    <location>
        <begin position="149"/>
        <end position="199"/>
    </location>
</feature>
<dbReference type="PROSITE" id="PS51390">
    <property type="entry name" value="WAP"/>
    <property type="match status" value="3"/>
</dbReference>
<evidence type="ECO:0000313" key="4">
    <source>
        <dbReference type="Ensembl" id="ENSSSCP00040012942.1"/>
    </source>
</evidence>
<protein>
    <recommendedName>
        <fullName evidence="6">WAP four-disulfide core domain 8</fullName>
    </recommendedName>
</protein>
<evidence type="ECO:0008006" key="6">
    <source>
        <dbReference type="Google" id="ProtNLM"/>
    </source>
</evidence>
<dbReference type="SMART" id="SM00217">
    <property type="entry name" value="WAP"/>
    <property type="match status" value="3"/>
</dbReference>
<dbReference type="SUPFAM" id="SSF57256">
    <property type="entry name" value="Elafin-like"/>
    <property type="match status" value="3"/>
</dbReference>
<dbReference type="InterPro" id="IPR036880">
    <property type="entry name" value="Kunitz_BPTI_sf"/>
</dbReference>
<dbReference type="CDD" id="cd00109">
    <property type="entry name" value="Kunitz-type"/>
    <property type="match status" value="1"/>
</dbReference>